<protein>
    <submittedName>
        <fullName evidence="2">Glycosyltransferase</fullName>
    </submittedName>
</protein>
<comment type="caution">
    <text evidence="2">The sequence shown here is derived from an EMBL/GenBank/DDBJ whole genome shotgun (WGS) entry which is preliminary data.</text>
</comment>
<reference evidence="2 3" key="1">
    <citation type="submission" date="2018-08" db="EMBL/GenBank/DDBJ databases">
        <authorList>
            <person name="Khan S.A."/>
        </authorList>
    </citation>
    <scope>NUCLEOTIDE SEQUENCE [LARGE SCALE GENOMIC DNA]</scope>
    <source>
        <strain evidence="2 3">GTF-13</strain>
    </source>
</reference>
<dbReference type="EMBL" id="QWEZ01000001">
    <property type="protein sequence ID" value="RRJ83893.1"/>
    <property type="molecule type" value="Genomic_DNA"/>
</dbReference>
<dbReference type="PANTHER" id="PTHR48090">
    <property type="entry name" value="UNDECAPRENYL-PHOSPHATE 4-DEOXY-4-FORMAMIDO-L-ARABINOSE TRANSFERASE-RELATED"/>
    <property type="match status" value="1"/>
</dbReference>
<dbReference type="CDD" id="cd00761">
    <property type="entry name" value="Glyco_tranf_GTA_type"/>
    <property type="match status" value="1"/>
</dbReference>
<proteinExistence type="predicted"/>
<evidence type="ECO:0000259" key="1">
    <source>
        <dbReference type="Pfam" id="PF00535"/>
    </source>
</evidence>
<dbReference type="AlphaFoldDB" id="A0A3P3VSZ8"/>
<dbReference type="InterPro" id="IPR001173">
    <property type="entry name" value="Glyco_trans_2-like"/>
</dbReference>
<gene>
    <name evidence="2" type="ORF">D0544_01880</name>
</gene>
<dbReference type="Proteomes" id="UP000280792">
    <property type="component" value="Unassembled WGS sequence"/>
</dbReference>
<feature type="domain" description="Glycosyltransferase 2-like" evidence="1">
    <location>
        <begin position="7"/>
        <end position="156"/>
    </location>
</feature>
<dbReference type="Gene3D" id="3.90.550.10">
    <property type="entry name" value="Spore Coat Polysaccharide Biosynthesis Protein SpsA, Chain A"/>
    <property type="match status" value="1"/>
</dbReference>
<dbReference type="InterPro" id="IPR050256">
    <property type="entry name" value="Glycosyltransferase_2"/>
</dbReference>
<accession>A0A3P3VSZ8</accession>
<dbReference type="InterPro" id="IPR029044">
    <property type="entry name" value="Nucleotide-diphossugar_trans"/>
</dbReference>
<name>A0A3P3VSZ8_9GAMM</name>
<dbReference type="RefSeq" id="WP_125014300.1">
    <property type="nucleotide sequence ID" value="NZ_QWEZ01000001.1"/>
</dbReference>
<evidence type="ECO:0000313" key="3">
    <source>
        <dbReference type="Proteomes" id="UP000280792"/>
    </source>
</evidence>
<dbReference type="Pfam" id="PF00535">
    <property type="entry name" value="Glycos_transf_2"/>
    <property type="match status" value="1"/>
</dbReference>
<keyword evidence="2" id="KW-0808">Transferase</keyword>
<organism evidence="2 3">
    <name type="scientific">Aestuariirhabdus litorea</name>
    <dbReference type="NCBI Taxonomy" id="2528527"/>
    <lineage>
        <taxon>Bacteria</taxon>
        <taxon>Pseudomonadati</taxon>
        <taxon>Pseudomonadota</taxon>
        <taxon>Gammaproteobacteria</taxon>
        <taxon>Oceanospirillales</taxon>
        <taxon>Aestuariirhabdaceae</taxon>
        <taxon>Aestuariirhabdus</taxon>
    </lineage>
</organism>
<dbReference type="SUPFAM" id="SSF53448">
    <property type="entry name" value="Nucleotide-diphospho-sugar transferases"/>
    <property type="match status" value="1"/>
</dbReference>
<sequence>MNNVFISIIIPCYNCEATIEQTVNSITSQVLPAGLELEIILVNDASTDRTLAILESFELNTAKVINLTRNQGRSAARNTGARHASGSHLLFIDSDCSPDEPTLLQQHLEALDSGCQICFGTLKNPNSSFLAEYQNTTFINRYFKQDLCHQTSAHFSITATAFAVSGGFPECYKHYGFEDRDFFLGLSTQINNDQIRFIPASVLHNDHLLISDLCSKLYEAARFSAMLFHSRHPAVYASSAYGKLDPRVNRGFLPRFARFISPLQPWLCKWVSPLLEIDWLPFTIRKILAQSVMALAYARGCFARQASTNPE</sequence>
<reference evidence="2 3" key="2">
    <citation type="submission" date="2018-12" db="EMBL/GenBank/DDBJ databases">
        <title>Simiduia agarivorans gen. nov., sp. nov., a marine, agarolytic bacterium isolated from shallow coastal water from Keelung, Taiwan.</title>
        <authorList>
            <person name="Shieh W.Y."/>
        </authorList>
    </citation>
    <scope>NUCLEOTIDE SEQUENCE [LARGE SCALE GENOMIC DNA]</scope>
    <source>
        <strain evidence="2 3">GTF-13</strain>
    </source>
</reference>
<dbReference type="GO" id="GO:0016740">
    <property type="term" value="F:transferase activity"/>
    <property type="evidence" value="ECO:0007669"/>
    <property type="project" value="UniProtKB-KW"/>
</dbReference>
<keyword evidence="3" id="KW-1185">Reference proteome</keyword>
<evidence type="ECO:0000313" key="2">
    <source>
        <dbReference type="EMBL" id="RRJ83893.1"/>
    </source>
</evidence>